<evidence type="ECO:0000313" key="5">
    <source>
        <dbReference type="Proteomes" id="UP000199158"/>
    </source>
</evidence>
<accession>A0A1H8AI76</accession>
<gene>
    <name evidence="4" type="ORF">SAMN05216180_1310</name>
</gene>
<evidence type="ECO:0000256" key="1">
    <source>
        <dbReference type="ARBA" id="ARBA00010148"/>
    </source>
</evidence>
<dbReference type="RefSeq" id="WP_092752836.1">
    <property type="nucleotide sequence ID" value="NZ_FOCG01000001.1"/>
</dbReference>
<dbReference type="EMBL" id="FOCG01000001">
    <property type="protein sequence ID" value="SEM69509.1"/>
    <property type="molecule type" value="Genomic_DNA"/>
</dbReference>
<dbReference type="Gene3D" id="3.40.50.10580">
    <property type="entry name" value="ATPase, V1 complex, subunit F"/>
    <property type="match status" value="1"/>
</dbReference>
<keyword evidence="5" id="KW-1185">Reference proteome</keyword>
<protein>
    <submittedName>
        <fullName evidence="4">V/A-type H+-transporting ATPase subunit F</fullName>
    </submittedName>
</protein>
<dbReference type="AlphaFoldDB" id="A0A1H8AI76"/>
<organism evidence="4 5">
    <name type="scientific">Hydrogenoanaerobacterium saccharovorans</name>
    <dbReference type="NCBI Taxonomy" id="474960"/>
    <lineage>
        <taxon>Bacteria</taxon>
        <taxon>Bacillati</taxon>
        <taxon>Bacillota</taxon>
        <taxon>Clostridia</taxon>
        <taxon>Eubacteriales</taxon>
        <taxon>Oscillospiraceae</taxon>
        <taxon>Hydrogenoanaerobacterium</taxon>
    </lineage>
</organism>
<dbReference type="InterPro" id="IPR008218">
    <property type="entry name" value="ATPase_V1-cplx_f_g_su"/>
</dbReference>
<dbReference type="OrthoDB" id="46791at2"/>
<evidence type="ECO:0000256" key="3">
    <source>
        <dbReference type="ARBA" id="ARBA00023065"/>
    </source>
</evidence>
<reference evidence="4 5" key="1">
    <citation type="submission" date="2016-10" db="EMBL/GenBank/DDBJ databases">
        <authorList>
            <person name="de Groot N.N."/>
        </authorList>
    </citation>
    <scope>NUCLEOTIDE SEQUENCE [LARGE SCALE GENOMIC DNA]</scope>
    <source>
        <strain evidence="4 5">CGMCC 1.5070</strain>
    </source>
</reference>
<evidence type="ECO:0000313" key="4">
    <source>
        <dbReference type="EMBL" id="SEM69509.1"/>
    </source>
</evidence>
<dbReference type="STRING" id="474960.SAMN05216180_1310"/>
<dbReference type="SUPFAM" id="SSF159468">
    <property type="entry name" value="AtpF-like"/>
    <property type="match status" value="1"/>
</dbReference>
<evidence type="ECO:0000256" key="2">
    <source>
        <dbReference type="ARBA" id="ARBA00022448"/>
    </source>
</evidence>
<dbReference type="Pfam" id="PF01990">
    <property type="entry name" value="ATP-synt_F"/>
    <property type="match status" value="1"/>
</dbReference>
<dbReference type="InterPro" id="IPR036906">
    <property type="entry name" value="ATPase_V1_fsu_sf"/>
</dbReference>
<dbReference type="GO" id="GO:0046961">
    <property type="term" value="F:proton-transporting ATPase activity, rotational mechanism"/>
    <property type="evidence" value="ECO:0007669"/>
    <property type="project" value="InterPro"/>
</dbReference>
<proteinExistence type="inferred from homology"/>
<name>A0A1H8AI76_9FIRM</name>
<sequence>MRMYLISDNIDTCMGMRLAGIEGVVLHEREEVVAAVRRVVEDPAVGILLITEKLAELCHDVIDDLKLNQKKMLVVEVPDRHGGSRATDALERYVNEAIGVKM</sequence>
<keyword evidence="3" id="KW-0406">Ion transport</keyword>
<dbReference type="Proteomes" id="UP000199158">
    <property type="component" value="Unassembled WGS sequence"/>
</dbReference>
<keyword evidence="2" id="KW-0813">Transport</keyword>
<comment type="similarity">
    <text evidence="1">Belongs to the V-ATPase F subunit family.</text>
</comment>